<feature type="region of interest" description="Disordered" evidence="9">
    <location>
        <begin position="1"/>
        <end position="63"/>
    </location>
</feature>
<evidence type="ECO:0000256" key="3">
    <source>
        <dbReference type="ARBA" id="ARBA00022990"/>
    </source>
</evidence>
<dbReference type="SUPFAM" id="SSF46689">
    <property type="entry name" value="Homeodomain-like"/>
    <property type="match status" value="1"/>
</dbReference>
<name>A0A6G1QL41_CHAAH</name>
<feature type="region of interest" description="Disordered" evidence="9">
    <location>
        <begin position="317"/>
        <end position="469"/>
    </location>
</feature>
<feature type="domain" description="C2H2-type" evidence="10">
    <location>
        <begin position="972"/>
        <end position="999"/>
    </location>
</feature>
<evidence type="ECO:0000256" key="6">
    <source>
        <dbReference type="ARBA" id="ARBA00023163"/>
    </source>
</evidence>
<comment type="subcellular location">
    <subcellularLocation>
        <location evidence="1">Nucleus</location>
    </subcellularLocation>
</comment>
<dbReference type="Pfam" id="PF01448">
    <property type="entry name" value="ELM2"/>
    <property type="match status" value="1"/>
</dbReference>
<dbReference type="GO" id="GO:0008270">
    <property type="term" value="F:zinc ion binding"/>
    <property type="evidence" value="ECO:0007669"/>
    <property type="project" value="UniProtKB-KW"/>
</dbReference>
<dbReference type="GO" id="GO:0006357">
    <property type="term" value="P:regulation of transcription by RNA polymerase II"/>
    <property type="evidence" value="ECO:0007669"/>
    <property type="project" value="TreeGrafter"/>
</dbReference>
<evidence type="ECO:0000259" key="10">
    <source>
        <dbReference type="PROSITE" id="PS50157"/>
    </source>
</evidence>
<dbReference type="PROSITE" id="PS00028">
    <property type="entry name" value="ZINC_FINGER_C2H2_1"/>
    <property type="match status" value="1"/>
</dbReference>
<dbReference type="PROSITE" id="PS51293">
    <property type="entry name" value="SANT"/>
    <property type="match status" value="1"/>
</dbReference>
<evidence type="ECO:0000313" key="14">
    <source>
        <dbReference type="Proteomes" id="UP000503349"/>
    </source>
</evidence>
<evidence type="ECO:0000256" key="5">
    <source>
        <dbReference type="ARBA" id="ARBA00023125"/>
    </source>
</evidence>
<dbReference type="Pfam" id="PF00249">
    <property type="entry name" value="Myb_DNA-binding"/>
    <property type="match status" value="1"/>
</dbReference>
<dbReference type="PANTHER" id="PTHR16089">
    <property type="entry name" value="REST COREPRESSOR COREST PROTEIN-RELATED"/>
    <property type="match status" value="1"/>
</dbReference>
<dbReference type="GO" id="GO:0000118">
    <property type="term" value="C:histone deacetylase complex"/>
    <property type="evidence" value="ECO:0007669"/>
    <property type="project" value="TreeGrafter"/>
</dbReference>
<reference evidence="14" key="2">
    <citation type="submission" date="2019-02" db="EMBL/GenBank/DDBJ databases">
        <title>Opniocepnalus argus Var Kimnra genome.</title>
        <authorList>
            <person name="Zhou C."/>
            <person name="Xiao S."/>
        </authorList>
    </citation>
    <scope>NUCLEOTIDE SEQUENCE [LARGE SCALE GENOMIC DNA]</scope>
</reference>
<feature type="compositionally biased region" description="Polar residues" evidence="9">
    <location>
        <begin position="551"/>
        <end position="564"/>
    </location>
</feature>
<reference evidence="13 14" key="1">
    <citation type="submission" date="2019-02" db="EMBL/GenBank/DDBJ databases">
        <title>Opniocepnalus argus genome.</title>
        <authorList>
            <person name="Zhou C."/>
            <person name="Xiao S."/>
        </authorList>
    </citation>
    <scope>NUCLEOTIDE SEQUENCE [LARGE SCALE GENOMIC DNA]</scope>
    <source>
        <strain evidence="13">OARG1902GOOAL</strain>
        <tissue evidence="13">Muscle</tissue>
    </source>
</reference>
<dbReference type="InterPro" id="IPR009057">
    <property type="entry name" value="Homeodomain-like_sf"/>
</dbReference>
<dbReference type="GO" id="GO:0005667">
    <property type="term" value="C:transcription regulator complex"/>
    <property type="evidence" value="ECO:0007669"/>
    <property type="project" value="TreeGrafter"/>
</dbReference>
<evidence type="ECO:0000256" key="1">
    <source>
        <dbReference type="ARBA" id="ARBA00004123"/>
    </source>
</evidence>
<feature type="compositionally biased region" description="Low complexity" evidence="9">
    <location>
        <begin position="1012"/>
        <end position="1033"/>
    </location>
</feature>
<dbReference type="PROSITE" id="PS51156">
    <property type="entry name" value="ELM2"/>
    <property type="match status" value="1"/>
</dbReference>
<dbReference type="InterPro" id="IPR017884">
    <property type="entry name" value="SANT_dom"/>
</dbReference>
<keyword evidence="8" id="KW-0862">Zinc</keyword>
<feature type="compositionally biased region" description="Low complexity" evidence="9">
    <location>
        <begin position="41"/>
        <end position="51"/>
    </location>
</feature>
<evidence type="ECO:0000256" key="9">
    <source>
        <dbReference type="SAM" id="MobiDB-lite"/>
    </source>
</evidence>
<dbReference type="EMBL" id="CM015729">
    <property type="protein sequence ID" value="KAF3702958.1"/>
    <property type="molecule type" value="Genomic_DNA"/>
</dbReference>
<keyword evidence="8" id="KW-0863">Zinc-finger</keyword>
<feature type="compositionally biased region" description="Polar residues" evidence="9">
    <location>
        <begin position="420"/>
        <end position="430"/>
    </location>
</feature>
<dbReference type="InterPro" id="IPR051066">
    <property type="entry name" value="Trans_reg/Corepressor"/>
</dbReference>
<evidence type="ECO:0000313" key="13">
    <source>
        <dbReference type="EMBL" id="KAF3702958.1"/>
    </source>
</evidence>
<evidence type="ECO:0000259" key="11">
    <source>
        <dbReference type="PROSITE" id="PS51156"/>
    </source>
</evidence>
<feature type="compositionally biased region" description="Pro residues" evidence="9">
    <location>
        <begin position="342"/>
        <end position="352"/>
    </location>
</feature>
<feature type="compositionally biased region" description="Basic and acidic residues" evidence="9">
    <location>
        <begin position="355"/>
        <end position="365"/>
    </location>
</feature>
<feature type="compositionally biased region" description="Acidic residues" evidence="9">
    <location>
        <begin position="1053"/>
        <end position="1066"/>
    </location>
</feature>
<dbReference type="InterPro" id="IPR000949">
    <property type="entry name" value="ELM2_dom"/>
</dbReference>
<keyword evidence="14" id="KW-1185">Reference proteome</keyword>
<feature type="region of interest" description="Disordered" evidence="9">
    <location>
        <begin position="862"/>
        <end position="914"/>
    </location>
</feature>
<feature type="compositionally biased region" description="Basic and acidic residues" evidence="9">
    <location>
        <begin position="894"/>
        <end position="910"/>
    </location>
</feature>
<dbReference type="PANTHER" id="PTHR16089:SF24">
    <property type="entry name" value="MITOTIC DEACETYLASE-ASSOCIATED SANT DOMAIN PROTEIN"/>
    <property type="match status" value="1"/>
</dbReference>
<feature type="domain" description="SANT" evidence="12">
    <location>
        <begin position="802"/>
        <end position="853"/>
    </location>
</feature>
<evidence type="ECO:0000256" key="2">
    <source>
        <dbReference type="ARBA" id="ARBA00022553"/>
    </source>
</evidence>
<dbReference type="GO" id="GO:0003677">
    <property type="term" value="F:DNA binding"/>
    <property type="evidence" value="ECO:0007669"/>
    <property type="project" value="UniProtKB-KW"/>
</dbReference>
<accession>A0A6G1QL41</accession>
<feature type="compositionally biased region" description="Low complexity" evidence="9">
    <location>
        <begin position="328"/>
        <end position="341"/>
    </location>
</feature>
<evidence type="ECO:0000259" key="12">
    <source>
        <dbReference type="PROSITE" id="PS51293"/>
    </source>
</evidence>
<dbReference type="InterPro" id="IPR013087">
    <property type="entry name" value="Znf_C2H2_type"/>
</dbReference>
<sequence length="1066" mass="117981">MSLPPPVNTDKSGKLRSAAMKEPVQHSGDVYYGMGPQTLVSSHSDSASSSAVYNPEKGPQSLPHYQQAAPVKWMHQDAIQAPNWPQEAPVTGWGQNLTFPTPYMGAVNVRGQMAFHKGVHEGVALPMGGENQLPGPVEVYRDATQAQAQGRGHEWDQHAAVMHQAQLQAYPHGHKGMELQGQPHVPPHTLPPASMLQPFQTTFRPSKPQFSSGFYSVFPTNKAMQSLTYGEQPTKQQQLLHQMQQQQQQQQIRQQQQQQLHQQHQLQLQQQQHMQQQQIQQHQIQQQQIQQMQQQYHQQQLQERQQQIQQMQQQQMQEQSVPQQETTQVQMPPKQQQAQPFPSYPPPEPCPPDTVSKKEDVHSVEPEQEPEAPTCDVSSVSDTSPEKVATNPTELADAQPTAPRRSRRLSREGQSPLGPPSTNIWPQSSKEPPPSQNGVAGAQRGGESQVIAGVIQTTRRRRRASKEINLETLAQKASEMESLPAKTVKEEGPSGKQATMIPLIIPVSVPVHRTQIDTQGGWAQGRLGQVERPAGQTDRKPVIVARRRSIRNSITESVGQQGENDPSLDEDGKSKFKRRPRPEPLIIPPPKPSTFIPPSVYSSITPYQSNLRSPICLPDPLSIPPYTPPPILSPVRGGSGLYFSTFLTNIASHQILPPAPTPKSATRSLLRSTSSEITPPALPLITDAAPVSLEPRINIGQQYQAEIPELQVQPSSQFDEHKADLVWLPVDNSPLKHNETESIEDLMNMACSSVLRGGGTNQELVLHCLHECGGNFLETLERLMLQDPVFPKGHHLTGYHYSGSDSWTAEEKRYFNKGISAYRKDFFLVQKLVQTKTVAQCVEFYYTYKKQVKIGRNGILTFGPPNSPVEKQTETVVEVKGSQQSKPAQGDADGDNKEYISHDQSHDSSHQARVAQSLQAHDYAGTVLVFKEPDSVNKESNPPLAHHRPRAEPAAKKSKVPTKPPQDPDAVFPCKKCSRVFYKVKSRSAHMKSHAEQEKKAAALRQKEEQEQAAAEARARKAAAVAAASAAAAHQGGSGNGVTEQAGVSSQEDSSDGEDDDDEDWH</sequence>
<keyword evidence="4" id="KW-0805">Transcription regulation</keyword>
<keyword evidence="3" id="KW-0007">Acetylation</keyword>
<gene>
    <name evidence="13" type="ORF">EXN66_Car018646</name>
</gene>
<keyword evidence="2" id="KW-0597">Phosphoprotein</keyword>
<evidence type="ECO:0000256" key="7">
    <source>
        <dbReference type="ARBA" id="ARBA00023242"/>
    </source>
</evidence>
<feature type="region of interest" description="Disordered" evidence="9">
    <location>
        <begin position="987"/>
        <end position="1066"/>
    </location>
</feature>
<dbReference type="PROSITE" id="PS50157">
    <property type="entry name" value="ZINC_FINGER_C2H2_2"/>
    <property type="match status" value="1"/>
</dbReference>
<feature type="domain" description="ELM2" evidence="11">
    <location>
        <begin position="695"/>
        <end position="787"/>
    </location>
</feature>
<keyword evidence="7" id="KW-0539">Nucleus</keyword>
<dbReference type="GO" id="GO:0003714">
    <property type="term" value="F:transcription corepressor activity"/>
    <property type="evidence" value="ECO:0007669"/>
    <property type="project" value="TreeGrafter"/>
</dbReference>
<dbReference type="Gene3D" id="1.10.10.60">
    <property type="entry name" value="Homeodomain-like"/>
    <property type="match status" value="1"/>
</dbReference>
<dbReference type="Proteomes" id="UP000503349">
    <property type="component" value="Chromosome 18"/>
</dbReference>
<evidence type="ECO:0000256" key="8">
    <source>
        <dbReference type="PROSITE-ProRule" id="PRU00042"/>
    </source>
</evidence>
<dbReference type="SMART" id="SM01189">
    <property type="entry name" value="ELM2"/>
    <property type="match status" value="1"/>
</dbReference>
<dbReference type="FunFam" id="1.10.10.60:FF:000086">
    <property type="entry name" value="transcriptional-regulating factor 1 isoform X1"/>
    <property type="match status" value="1"/>
</dbReference>
<evidence type="ECO:0000256" key="4">
    <source>
        <dbReference type="ARBA" id="ARBA00023015"/>
    </source>
</evidence>
<keyword evidence="5" id="KW-0238">DNA-binding</keyword>
<dbReference type="AlphaFoldDB" id="A0A6G1QL41"/>
<feature type="region of interest" description="Disordered" evidence="9">
    <location>
        <begin position="933"/>
        <end position="971"/>
    </location>
</feature>
<feature type="compositionally biased region" description="Basic and acidic residues" evidence="9">
    <location>
        <begin position="993"/>
        <end position="1010"/>
    </location>
</feature>
<dbReference type="SMART" id="SM00717">
    <property type="entry name" value="SANT"/>
    <property type="match status" value="1"/>
</dbReference>
<keyword evidence="8" id="KW-0479">Metal-binding</keyword>
<proteinExistence type="predicted"/>
<organism evidence="13 14">
    <name type="scientific">Channa argus</name>
    <name type="common">Northern snakehead</name>
    <name type="synonym">Ophicephalus argus</name>
    <dbReference type="NCBI Taxonomy" id="215402"/>
    <lineage>
        <taxon>Eukaryota</taxon>
        <taxon>Metazoa</taxon>
        <taxon>Chordata</taxon>
        <taxon>Craniata</taxon>
        <taxon>Vertebrata</taxon>
        <taxon>Euteleostomi</taxon>
        <taxon>Actinopterygii</taxon>
        <taxon>Neopterygii</taxon>
        <taxon>Teleostei</taxon>
        <taxon>Neoteleostei</taxon>
        <taxon>Acanthomorphata</taxon>
        <taxon>Anabantaria</taxon>
        <taxon>Anabantiformes</taxon>
        <taxon>Channoidei</taxon>
        <taxon>Channidae</taxon>
        <taxon>Channa</taxon>
    </lineage>
</organism>
<feature type="region of interest" description="Disordered" evidence="9">
    <location>
        <begin position="551"/>
        <end position="592"/>
    </location>
</feature>
<feature type="compositionally biased region" description="Pro residues" evidence="9">
    <location>
        <begin position="583"/>
        <end position="592"/>
    </location>
</feature>
<keyword evidence="6" id="KW-0804">Transcription</keyword>
<protein>
    <submittedName>
        <fullName evidence="13">Transcriptional-regulating factor 1</fullName>
    </submittedName>
</protein>
<dbReference type="InterPro" id="IPR001005">
    <property type="entry name" value="SANT/Myb"/>
</dbReference>